<dbReference type="Pfam" id="PF00639">
    <property type="entry name" value="Rotamase"/>
    <property type="match status" value="1"/>
</dbReference>
<evidence type="ECO:0000256" key="6">
    <source>
        <dbReference type="SAM" id="SignalP"/>
    </source>
</evidence>
<dbReference type="HAMAP" id="MF_01145">
    <property type="entry name" value="Foldase_PrsA"/>
    <property type="match status" value="1"/>
</dbReference>
<dbReference type="PANTHER" id="PTHR47245:SF1">
    <property type="entry name" value="FOLDASE PROTEIN PRSA"/>
    <property type="match status" value="1"/>
</dbReference>
<sequence length="293" mass="33569">MKKLVIAVTLSASFLGLAACGSNDSDPDVVVESKAGDISKEDFYEELKDRHGEQVLNELVTMKVLEDKYDVKDKEVDKEVKKVKDELGDQFEMVLQQQGFEDEEAFRKVIRESLLQEAALSEDVEIKDKEIKKQYERMKTEIKAQHILVEDEKTAKEIKKKLDDGEDFAKLAEEYSTDESNKDDGGKLGYFSVGEMDPAFEDAAYSMKKGEVSDPIQTQFGFHIIKVNDKRESEEDIGSLKENKDDIRRELISEKIDPMEAQEKITNLLEDADINVQIEEYKDMFKKDSPQKQ</sequence>
<dbReference type="SUPFAM" id="SSF54534">
    <property type="entry name" value="FKBP-like"/>
    <property type="match status" value="1"/>
</dbReference>
<dbReference type="PROSITE" id="PS01096">
    <property type="entry name" value="PPIC_PPIASE_1"/>
    <property type="match status" value="1"/>
</dbReference>
<reference evidence="8 9" key="1">
    <citation type="submission" date="2021-03" db="EMBL/GenBank/DDBJ databases">
        <title>Genomic Encyclopedia of Type Strains, Phase IV (KMG-IV): sequencing the most valuable type-strain genomes for metagenomic binning, comparative biology and taxonomic classification.</title>
        <authorList>
            <person name="Goeker M."/>
        </authorList>
    </citation>
    <scope>NUCLEOTIDE SEQUENCE [LARGE SCALE GENOMIC DNA]</scope>
    <source>
        <strain evidence="8 9">DSM 25790</strain>
    </source>
</reference>
<comment type="catalytic activity">
    <reaction evidence="1 5">
        <text>[protein]-peptidylproline (omega=180) = [protein]-peptidylproline (omega=0)</text>
        <dbReference type="Rhea" id="RHEA:16237"/>
        <dbReference type="Rhea" id="RHEA-COMP:10747"/>
        <dbReference type="Rhea" id="RHEA-COMP:10748"/>
        <dbReference type="ChEBI" id="CHEBI:83833"/>
        <dbReference type="ChEBI" id="CHEBI:83834"/>
        <dbReference type="EC" id="5.2.1.8"/>
    </reaction>
</comment>
<keyword evidence="5" id="KW-1003">Cell membrane</keyword>
<dbReference type="InterPro" id="IPR023059">
    <property type="entry name" value="Foldase_PrsA"/>
</dbReference>
<gene>
    <name evidence="5" type="primary">prsA</name>
    <name evidence="8" type="ORF">J2Z81_002828</name>
</gene>
<dbReference type="PANTHER" id="PTHR47245">
    <property type="entry name" value="PEPTIDYLPROLYL ISOMERASE"/>
    <property type="match status" value="1"/>
</dbReference>
<dbReference type="PROSITE" id="PS51257">
    <property type="entry name" value="PROKAR_LIPOPROTEIN"/>
    <property type="match status" value="1"/>
</dbReference>
<dbReference type="Proteomes" id="UP001519294">
    <property type="component" value="Unassembled WGS sequence"/>
</dbReference>
<dbReference type="InterPro" id="IPR000297">
    <property type="entry name" value="PPIase_PpiC"/>
</dbReference>
<dbReference type="GO" id="GO:0003755">
    <property type="term" value="F:peptidyl-prolyl cis-trans isomerase activity"/>
    <property type="evidence" value="ECO:0007669"/>
    <property type="project" value="UniProtKB-EC"/>
</dbReference>
<evidence type="ECO:0000256" key="3">
    <source>
        <dbReference type="ARBA" id="ARBA00023110"/>
    </source>
</evidence>
<dbReference type="Gene3D" id="3.10.50.40">
    <property type="match status" value="1"/>
</dbReference>
<evidence type="ECO:0000313" key="8">
    <source>
        <dbReference type="EMBL" id="MBP2258843.1"/>
    </source>
</evidence>
<dbReference type="PROSITE" id="PS50198">
    <property type="entry name" value="PPIC_PPIASE_2"/>
    <property type="match status" value="1"/>
</dbReference>
<keyword evidence="9" id="KW-1185">Reference proteome</keyword>
<dbReference type="InterPro" id="IPR050245">
    <property type="entry name" value="PrsA_foldase"/>
</dbReference>
<dbReference type="EMBL" id="JAGIKX010000038">
    <property type="protein sequence ID" value="MBP2258843.1"/>
    <property type="molecule type" value="Genomic_DNA"/>
</dbReference>
<keyword evidence="5" id="KW-0564">Palmitate</keyword>
<keyword evidence="4 5" id="KW-0413">Isomerase</keyword>
<feature type="domain" description="PpiC" evidence="7">
    <location>
        <begin position="139"/>
        <end position="229"/>
    </location>
</feature>
<feature type="signal peptide" evidence="6">
    <location>
        <begin position="1"/>
        <end position="18"/>
    </location>
</feature>
<accession>A0ABS4SBF5</accession>
<feature type="chain" id="PRO_5046858269" description="Foldase protein PrsA" evidence="6">
    <location>
        <begin position="19"/>
        <end position="293"/>
    </location>
</feature>
<name>A0ABS4SBF5_9BACI</name>
<evidence type="ECO:0000256" key="1">
    <source>
        <dbReference type="ARBA" id="ARBA00000971"/>
    </source>
</evidence>
<evidence type="ECO:0000256" key="4">
    <source>
        <dbReference type="ARBA" id="ARBA00023235"/>
    </source>
</evidence>
<evidence type="ECO:0000256" key="2">
    <source>
        <dbReference type="ARBA" id="ARBA00022729"/>
    </source>
</evidence>
<keyword evidence="3 5" id="KW-0697">Rotamase</keyword>
<keyword evidence="5" id="KW-0472">Membrane</keyword>
<proteinExistence type="inferred from homology"/>
<dbReference type="InterPro" id="IPR046357">
    <property type="entry name" value="PPIase_dom_sf"/>
</dbReference>
<evidence type="ECO:0000313" key="9">
    <source>
        <dbReference type="Proteomes" id="UP001519294"/>
    </source>
</evidence>
<dbReference type="EC" id="5.2.1.8" evidence="5"/>
<organism evidence="8 9">
    <name type="scientific">Virgibacillus alimentarius</name>
    <dbReference type="NCBI Taxonomy" id="698769"/>
    <lineage>
        <taxon>Bacteria</taxon>
        <taxon>Bacillati</taxon>
        <taxon>Bacillota</taxon>
        <taxon>Bacilli</taxon>
        <taxon>Bacillales</taxon>
        <taxon>Bacillaceae</taxon>
        <taxon>Virgibacillus</taxon>
    </lineage>
</organism>
<comment type="similarity">
    <text evidence="5">Belongs to the PrsA family.</text>
</comment>
<dbReference type="RefSeq" id="WP_029270863.1">
    <property type="nucleotide sequence ID" value="NZ_JAGIKX010000038.1"/>
</dbReference>
<dbReference type="InterPro" id="IPR023058">
    <property type="entry name" value="PPIase_PpiC_CS"/>
</dbReference>
<protein>
    <recommendedName>
        <fullName evidence="5">Foldase protein PrsA</fullName>
        <ecNumber evidence="5">5.2.1.8</ecNumber>
    </recommendedName>
</protein>
<comment type="function">
    <text evidence="5">Plays a major role in protein secretion by helping the post-translocational extracellular folding of several secreted proteins.</text>
</comment>
<keyword evidence="2 5" id="KW-0732">Signal</keyword>
<comment type="subcellular location">
    <subcellularLocation>
        <location evidence="5">Cell membrane</location>
        <topology evidence="5">Lipid-anchor</topology>
    </subcellularLocation>
</comment>
<keyword evidence="5" id="KW-0449">Lipoprotein</keyword>
<evidence type="ECO:0000256" key="5">
    <source>
        <dbReference type="HAMAP-Rule" id="MF_01145"/>
    </source>
</evidence>
<evidence type="ECO:0000259" key="7">
    <source>
        <dbReference type="PROSITE" id="PS50198"/>
    </source>
</evidence>
<comment type="caution">
    <text evidence="8">The sequence shown here is derived from an EMBL/GenBank/DDBJ whole genome shotgun (WGS) entry which is preliminary data.</text>
</comment>